<keyword evidence="4" id="KW-0315">Glutamine amidotransferase</keyword>
<evidence type="ECO:0000256" key="5">
    <source>
        <dbReference type="PIRNR" id="PIRNR001589"/>
    </source>
</evidence>
<dbReference type="GeneID" id="63696068"/>
<dbReference type="Pfam" id="PF13522">
    <property type="entry name" value="GATase_6"/>
    <property type="match status" value="1"/>
</dbReference>
<keyword evidence="11" id="KW-1185">Reference proteome</keyword>
<reference evidence="11" key="1">
    <citation type="journal article" date="2014" name="Nat. Commun.">
        <title>Genomic adaptations of the halophilic Dead Sea filamentous fungus Eurotium rubrum.</title>
        <authorList>
            <person name="Kis-Papo T."/>
            <person name="Weig A.R."/>
            <person name="Riley R."/>
            <person name="Persoh D."/>
            <person name="Salamov A."/>
            <person name="Sun H."/>
            <person name="Lipzen A."/>
            <person name="Wasser S.P."/>
            <person name="Rambold G."/>
            <person name="Grigoriev I.V."/>
            <person name="Nevo E."/>
        </authorList>
    </citation>
    <scope>NUCLEOTIDE SEQUENCE [LARGE SCALE GENOMIC DNA]</scope>
    <source>
        <strain evidence="11">CBS 135680</strain>
    </source>
</reference>
<dbReference type="Pfam" id="PF00733">
    <property type="entry name" value="Asn_synthase"/>
    <property type="match status" value="1"/>
</dbReference>
<dbReference type="InterPro" id="IPR029055">
    <property type="entry name" value="Ntn_hydrolases_N"/>
</dbReference>
<evidence type="ECO:0000256" key="3">
    <source>
        <dbReference type="ARBA" id="ARBA00022840"/>
    </source>
</evidence>
<keyword evidence="3 5" id="KW-0067">ATP-binding</keyword>
<dbReference type="OrthoDB" id="409189at2759"/>
<dbReference type="PROSITE" id="PS51278">
    <property type="entry name" value="GATASE_TYPE_2"/>
    <property type="match status" value="1"/>
</dbReference>
<comment type="similarity">
    <text evidence="1">Belongs to the asparagine synthetase family.</text>
</comment>
<dbReference type="CDD" id="cd00712">
    <property type="entry name" value="AsnB"/>
    <property type="match status" value="1"/>
</dbReference>
<dbReference type="PANTHER" id="PTHR43284">
    <property type="entry name" value="ASPARAGINE SYNTHETASE (GLUTAMINE-HYDROLYZING)"/>
    <property type="match status" value="1"/>
</dbReference>
<proteinExistence type="inferred from homology"/>
<dbReference type="SUPFAM" id="SSF56235">
    <property type="entry name" value="N-terminal nucleophile aminohydrolases (Ntn hydrolases)"/>
    <property type="match status" value="1"/>
</dbReference>
<dbReference type="PIRSF" id="PIRSF001589">
    <property type="entry name" value="Asn_synthetase_glu-h"/>
    <property type="match status" value="1"/>
</dbReference>
<dbReference type="InterPro" id="IPR006426">
    <property type="entry name" value="Asn_synth_AEB"/>
</dbReference>
<keyword evidence="2 5" id="KW-0547">Nucleotide-binding</keyword>
<dbReference type="InterPro" id="IPR014729">
    <property type="entry name" value="Rossmann-like_a/b/a_fold"/>
</dbReference>
<name>A0A017SQP1_ASPRC</name>
<feature type="domain" description="Glutamine amidotransferase type-2" evidence="9">
    <location>
        <begin position="2"/>
        <end position="228"/>
    </location>
</feature>
<dbReference type="EMBL" id="KK088413">
    <property type="protein sequence ID" value="EYE98555.1"/>
    <property type="molecule type" value="Genomic_DNA"/>
</dbReference>
<dbReference type="Proteomes" id="UP000019804">
    <property type="component" value="Unassembled WGS sequence"/>
</dbReference>
<evidence type="ECO:0000313" key="11">
    <source>
        <dbReference type="Proteomes" id="UP000019804"/>
    </source>
</evidence>
<protein>
    <submittedName>
        <fullName evidence="10">Asparagine synthetase</fullName>
    </submittedName>
</protein>
<dbReference type="GO" id="GO:0005524">
    <property type="term" value="F:ATP binding"/>
    <property type="evidence" value="ECO:0007669"/>
    <property type="project" value="UniProtKB-KW"/>
</dbReference>
<dbReference type="CDD" id="cd01991">
    <property type="entry name" value="Asn_synthase_B_C"/>
    <property type="match status" value="1"/>
</dbReference>
<dbReference type="PANTHER" id="PTHR43284:SF1">
    <property type="entry name" value="ASPARAGINE SYNTHETASE"/>
    <property type="match status" value="1"/>
</dbReference>
<feature type="site" description="Important for beta-aspartyl-AMP intermediate formation" evidence="7">
    <location>
        <position position="394"/>
    </location>
</feature>
<feature type="binding site" evidence="6">
    <location>
        <position position="318"/>
    </location>
    <ligand>
        <name>ATP</name>
        <dbReference type="ChEBI" id="CHEBI:30616"/>
    </ligand>
</feature>
<accession>A0A017SQP1</accession>
<dbReference type="InterPro" id="IPR017932">
    <property type="entry name" value="GATase_2_dom"/>
</dbReference>
<feature type="region of interest" description="Disordered" evidence="8">
    <location>
        <begin position="1"/>
        <end position="22"/>
    </location>
</feature>
<gene>
    <name evidence="10" type="ORF">EURHEDRAFT_408902</name>
</gene>
<dbReference type="STRING" id="1388766.A0A017SQP1"/>
<dbReference type="InterPro" id="IPR051786">
    <property type="entry name" value="ASN_synthetase/amidase"/>
</dbReference>
<dbReference type="Gene3D" id="3.40.50.620">
    <property type="entry name" value="HUPs"/>
    <property type="match status" value="1"/>
</dbReference>
<evidence type="ECO:0000256" key="1">
    <source>
        <dbReference type="ARBA" id="ARBA00005752"/>
    </source>
</evidence>
<dbReference type="NCBIfam" id="TIGR01536">
    <property type="entry name" value="asn_synth_AEB"/>
    <property type="match status" value="1"/>
</dbReference>
<sequence length="713" mass="80828">MCGISVRISLGPSNSSDVPKPPGVEAIKGQLDKSLDLIAHRGPDSKGIWVTDDGSVGLGHCRLSIEDLSDAGNQPLHSEDGGVHAVINGEIYDHERIRNELEQNHRYHFQSHSDSEVVLALYAVYGAPAFLDHLRGEFSLVIYDQRQGRIIATRDRFGIKPLFWTIIGENNERVLLFATEMKTFLGMGWKPKWDVQSAFQTGWNIDDRSLFKGVKNLMPGYWMEVALPEGQLRRHLYWDSDYNDKRQVETRTVEEMIEGVREKLIEAIRLRLQADVPVGIYLSGGIDSSLIAGIVAKLVREENATLGSKKGQITCFSIEFPNSPLDEFDIAKRTADWLGVDIVKCKVDEAALAEHFENSIYHCEYQTFDLGPTGKTMLSSIPRDAGFKVVLTGEGSDEHFAGYHFTSWDFLLEPDLSWPASTLTQDTKRLNQMQQAAVELLGRQTAALGVKGEKFRWNEACWGYHQVNRVNMPNTILSMSGATFPMWAPWVVEKWSGLDLRETVIRAMPPAAREKILNQWHPLHTSLYITTKTLLSNQLLVSLGDRTEMAHSIEARPPFLDHNLVEYVNRLPPSLKLRYTSDLDSNTDQQEQEPQLIEKWILREAGKSFIPEEIYNRKKQPYLAPVKWPQNGPLHQMFQRLCTKEAIENLGFVDWAPVERALQHAFGPKGDQGLFRLLVCVACWVVLSQRFGVEKATEAEWADSPLYDPWCDI</sequence>
<evidence type="ECO:0000256" key="8">
    <source>
        <dbReference type="SAM" id="MobiDB-lite"/>
    </source>
</evidence>
<dbReference type="AlphaFoldDB" id="A0A017SQP1"/>
<dbReference type="HOGENOM" id="CLU_014658_1_0_1"/>
<dbReference type="InterPro" id="IPR033738">
    <property type="entry name" value="AsnB_N"/>
</dbReference>
<dbReference type="GO" id="GO:0005829">
    <property type="term" value="C:cytosol"/>
    <property type="evidence" value="ECO:0007669"/>
    <property type="project" value="TreeGrafter"/>
</dbReference>
<evidence type="ECO:0000259" key="9">
    <source>
        <dbReference type="PROSITE" id="PS51278"/>
    </source>
</evidence>
<dbReference type="RefSeq" id="XP_040642243.1">
    <property type="nucleotide sequence ID" value="XM_040780944.1"/>
</dbReference>
<organism evidence="10 11">
    <name type="scientific">Aspergillus ruber (strain CBS 135680)</name>
    <dbReference type="NCBI Taxonomy" id="1388766"/>
    <lineage>
        <taxon>Eukaryota</taxon>
        <taxon>Fungi</taxon>
        <taxon>Dikarya</taxon>
        <taxon>Ascomycota</taxon>
        <taxon>Pezizomycotina</taxon>
        <taxon>Eurotiomycetes</taxon>
        <taxon>Eurotiomycetidae</taxon>
        <taxon>Eurotiales</taxon>
        <taxon>Aspergillaceae</taxon>
        <taxon>Aspergillus</taxon>
        <taxon>Aspergillus subgen. Aspergillus</taxon>
    </lineage>
</organism>
<evidence type="ECO:0000256" key="7">
    <source>
        <dbReference type="PIRSR" id="PIRSR001589-3"/>
    </source>
</evidence>
<dbReference type="GO" id="GO:0006529">
    <property type="term" value="P:asparagine biosynthetic process"/>
    <property type="evidence" value="ECO:0007669"/>
    <property type="project" value="InterPro"/>
</dbReference>
<evidence type="ECO:0000256" key="6">
    <source>
        <dbReference type="PIRSR" id="PIRSR001589-2"/>
    </source>
</evidence>
<evidence type="ECO:0000256" key="4">
    <source>
        <dbReference type="ARBA" id="ARBA00022962"/>
    </source>
</evidence>
<evidence type="ECO:0000256" key="2">
    <source>
        <dbReference type="ARBA" id="ARBA00022741"/>
    </source>
</evidence>
<dbReference type="SUPFAM" id="SSF52402">
    <property type="entry name" value="Adenine nucleotide alpha hydrolases-like"/>
    <property type="match status" value="1"/>
</dbReference>
<evidence type="ECO:0000313" key="10">
    <source>
        <dbReference type="EMBL" id="EYE98555.1"/>
    </source>
</evidence>
<dbReference type="InterPro" id="IPR001962">
    <property type="entry name" value="Asn_synthase"/>
</dbReference>
<feature type="binding site" evidence="6">
    <location>
        <position position="114"/>
    </location>
    <ligand>
        <name>L-glutamine</name>
        <dbReference type="ChEBI" id="CHEBI:58359"/>
    </ligand>
</feature>
<dbReference type="Gene3D" id="3.60.20.10">
    <property type="entry name" value="Glutamine Phosphoribosylpyrophosphate, subunit 1, domain 1"/>
    <property type="match status" value="1"/>
</dbReference>
<dbReference type="GO" id="GO:0004066">
    <property type="term" value="F:asparagine synthase (glutamine-hydrolyzing) activity"/>
    <property type="evidence" value="ECO:0007669"/>
    <property type="project" value="InterPro"/>
</dbReference>